<comment type="similarity">
    <text evidence="2">Belongs to the AIM9 family.</text>
</comment>
<evidence type="ECO:0000256" key="5">
    <source>
        <dbReference type="ARBA" id="ARBA00023128"/>
    </source>
</evidence>
<reference evidence="7 8" key="1">
    <citation type="submission" date="2017-10" db="EMBL/GenBank/DDBJ databases">
        <title>Comparative genomics in systemic dimorphic fungi from Ajellomycetaceae.</title>
        <authorList>
            <person name="Munoz J.F."/>
            <person name="Mcewen J.G."/>
            <person name="Clay O.K."/>
            <person name="Cuomo C.A."/>
        </authorList>
    </citation>
    <scope>NUCLEOTIDE SEQUENCE [LARGE SCALE GENOMIC DNA]</scope>
    <source>
        <strain evidence="7 8">UAMH7299</strain>
    </source>
</reference>
<dbReference type="STRING" id="1447883.A0A2B7XTA7"/>
<dbReference type="Proteomes" id="UP000224634">
    <property type="component" value="Unassembled WGS sequence"/>
</dbReference>
<name>A0A2B7XTA7_POLH7</name>
<evidence type="ECO:0000256" key="2">
    <source>
        <dbReference type="ARBA" id="ARBA00005543"/>
    </source>
</evidence>
<keyword evidence="4" id="KW-0809">Transit peptide</keyword>
<evidence type="ECO:0000313" key="8">
    <source>
        <dbReference type="Proteomes" id="UP000224634"/>
    </source>
</evidence>
<proteinExistence type="inferred from homology"/>
<dbReference type="EMBL" id="PDNA01000126">
    <property type="protein sequence ID" value="PGH11882.1"/>
    <property type="molecule type" value="Genomic_DNA"/>
</dbReference>
<dbReference type="PANTHER" id="PTHR36091">
    <property type="entry name" value="ALTERED INHERITANCE OF MITOCHONDRIA PROTEIN 9, MITOCHONDRIAL"/>
    <property type="match status" value="1"/>
</dbReference>
<evidence type="ECO:0000256" key="4">
    <source>
        <dbReference type="ARBA" id="ARBA00022946"/>
    </source>
</evidence>
<dbReference type="PANTHER" id="PTHR36091:SF1">
    <property type="entry name" value="ALTERED INHERITANCE OF MITOCHONDRIA PROTEIN 9, MITOCHONDRIAL"/>
    <property type="match status" value="1"/>
</dbReference>
<dbReference type="GO" id="GO:0005739">
    <property type="term" value="C:mitochondrion"/>
    <property type="evidence" value="ECO:0007669"/>
    <property type="project" value="UniProtKB-SubCell"/>
</dbReference>
<dbReference type="InterPro" id="IPR011009">
    <property type="entry name" value="Kinase-like_dom_sf"/>
</dbReference>
<accession>A0A2B7XTA7</accession>
<comment type="subcellular location">
    <subcellularLocation>
        <location evidence="1">Mitochondrion</location>
    </subcellularLocation>
</comment>
<dbReference type="AlphaFoldDB" id="A0A2B7XTA7"/>
<dbReference type="InterPro" id="IPR051035">
    <property type="entry name" value="Mito_inheritance_9"/>
</dbReference>
<comment type="caution">
    <text evidence="7">The sequence shown here is derived from an EMBL/GenBank/DDBJ whole genome shotgun (WGS) entry which is preliminary data.</text>
</comment>
<sequence>MRMLHSIFASFKESVCMRKDKSAVSNICGSSHSQASLSRAIHEPLFHYTSGRWLYDEDLQLKCQYVKFNVDSLRERGSQVVGARCCQISKLSEGLYNKVFSLETENSKEILARIPNPNAGSSCYVFASEVATLDFVRLPEVVGWSSSSSLSHPNPVAAEYILMKRIKGRQLSEVWPTMSEAQRFRLVKNVMAIEAKLAGMSNIASLL</sequence>
<evidence type="ECO:0000313" key="7">
    <source>
        <dbReference type="EMBL" id="PGH11882.1"/>
    </source>
</evidence>
<dbReference type="SUPFAM" id="SSF56112">
    <property type="entry name" value="Protein kinase-like (PK-like)"/>
    <property type="match status" value="1"/>
</dbReference>
<keyword evidence="8" id="KW-1185">Reference proteome</keyword>
<gene>
    <name evidence="7" type="ORF">AJ80_06947</name>
</gene>
<organism evidence="7 8">
    <name type="scientific">Polytolypa hystricis (strain UAMH7299)</name>
    <dbReference type="NCBI Taxonomy" id="1447883"/>
    <lineage>
        <taxon>Eukaryota</taxon>
        <taxon>Fungi</taxon>
        <taxon>Dikarya</taxon>
        <taxon>Ascomycota</taxon>
        <taxon>Pezizomycotina</taxon>
        <taxon>Eurotiomycetes</taxon>
        <taxon>Eurotiomycetidae</taxon>
        <taxon>Onygenales</taxon>
        <taxon>Onygenales incertae sedis</taxon>
        <taxon>Polytolypa</taxon>
    </lineage>
</organism>
<evidence type="ECO:0000256" key="1">
    <source>
        <dbReference type="ARBA" id="ARBA00004173"/>
    </source>
</evidence>
<keyword evidence="5" id="KW-0496">Mitochondrion</keyword>
<evidence type="ECO:0000256" key="3">
    <source>
        <dbReference type="ARBA" id="ARBA00016197"/>
    </source>
</evidence>
<evidence type="ECO:0000256" key="6">
    <source>
        <dbReference type="ARBA" id="ARBA00031849"/>
    </source>
</evidence>
<dbReference type="OrthoDB" id="4200494at2759"/>
<protein>
    <recommendedName>
        <fullName evidence="3">Altered inheritance of mitochondria protein 9, mitochondrial</fullName>
    </recommendedName>
    <alternativeName>
        <fullName evidence="6">Found in mitochondrial proteome protein 29</fullName>
    </alternativeName>
</protein>